<dbReference type="EMBL" id="LGRX02011037">
    <property type="protein sequence ID" value="KAK3269346.1"/>
    <property type="molecule type" value="Genomic_DNA"/>
</dbReference>
<evidence type="ECO:0000313" key="2">
    <source>
        <dbReference type="Proteomes" id="UP001190700"/>
    </source>
</evidence>
<proteinExistence type="predicted"/>
<accession>A0AAE0G1S2</accession>
<gene>
    <name evidence="1" type="ORF">CYMTET_22209</name>
</gene>
<organism evidence="1 2">
    <name type="scientific">Cymbomonas tetramitiformis</name>
    <dbReference type="NCBI Taxonomy" id="36881"/>
    <lineage>
        <taxon>Eukaryota</taxon>
        <taxon>Viridiplantae</taxon>
        <taxon>Chlorophyta</taxon>
        <taxon>Pyramimonadophyceae</taxon>
        <taxon>Pyramimonadales</taxon>
        <taxon>Pyramimonadaceae</taxon>
        <taxon>Cymbomonas</taxon>
    </lineage>
</organism>
<comment type="caution">
    <text evidence="1">The sequence shown here is derived from an EMBL/GenBank/DDBJ whole genome shotgun (WGS) entry which is preliminary data.</text>
</comment>
<reference evidence="1 2" key="1">
    <citation type="journal article" date="2015" name="Genome Biol. Evol.">
        <title>Comparative Genomics of a Bacterivorous Green Alga Reveals Evolutionary Causalities and Consequences of Phago-Mixotrophic Mode of Nutrition.</title>
        <authorList>
            <person name="Burns J.A."/>
            <person name="Paasch A."/>
            <person name="Narechania A."/>
            <person name="Kim E."/>
        </authorList>
    </citation>
    <scope>NUCLEOTIDE SEQUENCE [LARGE SCALE GENOMIC DNA]</scope>
    <source>
        <strain evidence="1 2">PLY_AMNH</strain>
    </source>
</reference>
<evidence type="ECO:0000313" key="1">
    <source>
        <dbReference type="EMBL" id="KAK3269346.1"/>
    </source>
</evidence>
<sequence length="731" mass="83463">MSRMFERDFVVRGHVIGQRALHDDDPERYAYDIVECDDCSSCVCLRAANAKRSKRPSQDARVLTNVVGPWMPFATVVAHVSLLCRAVDDDPNNGLGVVKICDVRIPENIILFSRDENENRTCFLSCLRVELERTCSSNLDWPRVIQNLTRNYVVDRRGTITHADMSHATSFLAFLRKRLSERTDRTKKRPSVFAEEELAKAMIRNLRQRVRWLPVRLQKRQYVSFALEHDRHKADRLAGLYTTNTFRTFLSSDDFMRYVGRVQYAQRPVPEFEETLVYDDEDVRTALGVDENAISRDATRRWERLIVTREVRIETSVTRYGPSVPLNVRARDRAHTEYFPLSPSKIDRVAEALRATRLDMRRDPTSIQSPQCRLVLDARNPLIRAHVYAPVALDASSNAQQVHILATTAWTDDATFTACADIIERVFHSSIALVIHIHAWDNETLVHGELDVSKRNLSATKRLLKTAWANHLVESPPRELDAVVAFASTVSLKLRVEPARPDDFSPSTSTKCDKPQAWLNQRRVHVTNAAISDESCELDRFVVGEWASNAKLGIAGRVRGIRDAHTGERLCAHERRYPEDSLSRHARVMLLEVLWNEDTLQKEMDMYVSLSDAQWRACRACPCICAHQLPASCEWTEVACHLQGCERIEDTSRSMLQTWGWLPVCAQLLRRCHEAFECDASGDDSTNSSPTLTLTYDERRGERKEDATLFFLNARADVAYANLHDKSIDSA</sequence>
<protein>
    <submittedName>
        <fullName evidence="1">Uncharacterized protein</fullName>
    </submittedName>
</protein>
<keyword evidence="2" id="KW-1185">Reference proteome</keyword>
<dbReference type="Proteomes" id="UP001190700">
    <property type="component" value="Unassembled WGS sequence"/>
</dbReference>
<dbReference type="AlphaFoldDB" id="A0AAE0G1S2"/>
<name>A0AAE0G1S2_9CHLO</name>